<proteinExistence type="predicted"/>
<dbReference type="RefSeq" id="WP_069640980.1">
    <property type="nucleotide sequence ID" value="NZ_JAFBEZ010000005.1"/>
</dbReference>
<dbReference type="OrthoDB" id="2221131at2"/>
<dbReference type="Proteomes" id="UP000094469">
    <property type="component" value="Unassembled WGS sequence"/>
</dbReference>
<sequence>MKKKLLIIVALGIMIIIGYKGLEYLKIKNVFDEIYSGEYDDLGYVLNPKGFPKMKQIERWDRKAADTNNVAGPIIESYKKEFLGNGESLSISFMFSKKKYYIEYTEKISPEVSIYFTFTYFFNDKVIKENFSFLDNTKENHTITNYSEINKYLSEYNISKRELKKKAYDILYDRVIKDWTNTYPSRFSVKDIGEVDIEKDEFLK</sequence>
<dbReference type="AlphaFoldDB" id="A0A1E5H9S9"/>
<gene>
    <name evidence="1" type="ORF">BCR24_06865</name>
</gene>
<organism evidence="1 2">
    <name type="scientific">Enterococcus ureilyticus</name>
    <dbReference type="NCBI Taxonomy" id="1131292"/>
    <lineage>
        <taxon>Bacteria</taxon>
        <taxon>Bacillati</taxon>
        <taxon>Bacillota</taxon>
        <taxon>Bacilli</taxon>
        <taxon>Lactobacillales</taxon>
        <taxon>Enterococcaceae</taxon>
        <taxon>Enterococcus</taxon>
    </lineage>
</organism>
<keyword evidence="2" id="KW-1185">Reference proteome</keyword>
<dbReference type="NCBIfam" id="NF033863">
    <property type="entry name" value="immun_TipC_fam"/>
    <property type="match status" value="1"/>
</dbReference>
<accession>A0A1E5H9S9</accession>
<dbReference type="EMBL" id="MIKC01000039">
    <property type="protein sequence ID" value="OEG21586.1"/>
    <property type="molecule type" value="Genomic_DNA"/>
</dbReference>
<name>A0A1E5H9S9_9ENTE</name>
<reference evidence="2" key="1">
    <citation type="submission" date="2016-09" db="EMBL/GenBank/DDBJ databases">
        <authorList>
            <person name="Gulvik C.A."/>
        </authorList>
    </citation>
    <scope>NUCLEOTIDE SEQUENCE [LARGE SCALE GENOMIC DNA]</scope>
    <source>
        <strain evidence="2">LMG 26676</strain>
    </source>
</reference>
<evidence type="ECO:0000313" key="1">
    <source>
        <dbReference type="EMBL" id="OEG21586.1"/>
    </source>
</evidence>
<evidence type="ECO:0000313" key="2">
    <source>
        <dbReference type="Proteomes" id="UP000094469"/>
    </source>
</evidence>
<evidence type="ECO:0008006" key="3">
    <source>
        <dbReference type="Google" id="ProtNLM"/>
    </source>
</evidence>
<comment type="caution">
    <text evidence="1">The sequence shown here is derived from an EMBL/GenBank/DDBJ whole genome shotgun (WGS) entry which is preliminary data.</text>
</comment>
<dbReference type="InterPro" id="IPR048042">
    <property type="entry name" value="TipC-like"/>
</dbReference>
<dbReference type="STRING" id="1131292.BCR24_06865"/>
<protein>
    <recommendedName>
        <fullName evidence="3">TipC family immunity protein</fullName>
    </recommendedName>
</protein>